<feature type="compositionally biased region" description="Basic and acidic residues" evidence="1">
    <location>
        <begin position="136"/>
        <end position="145"/>
    </location>
</feature>
<protein>
    <submittedName>
        <fullName evidence="2">Uncharacterized protein</fullName>
    </submittedName>
</protein>
<evidence type="ECO:0000313" key="2">
    <source>
        <dbReference type="EMBL" id="PKB94625.1"/>
    </source>
</evidence>
<organism evidence="2 3">
    <name type="scientific">Rhizophagus irregularis</name>
    <dbReference type="NCBI Taxonomy" id="588596"/>
    <lineage>
        <taxon>Eukaryota</taxon>
        <taxon>Fungi</taxon>
        <taxon>Fungi incertae sedis</taxon>
        <taxon>Mucoromycota</taxon>
        <taxon>Glomeromycotina</taxon>
        <taxon>Glomeromycetes</taxon>
        <taxon>Glomerales</taxon>
        <taxon>Glomeraceae</taxon>
        <taxon>Rhizophagus</taxon>
    </lineage>
</organism>
<evidence type="ECO:0000313" key="3">
    <source>
        <dbReference type="Proteomes" id="UP000232722"/>
    </source>
</evidence>
<sequence length="145" mass="16977">MNQSVCYDLNHIMNWQQLIETDVDNEEIYIGLQEQEQDIHQTLFKSFIKDVTQETVLEPDINQDTLLQQILAITLCFTNNSDLFGLSKKVIDSAIKADMYQELSNIFKSFLHDIQNKFDEKQQTNEDDVNNPNITKHKECPPKRL</sequence>
<reference evidence="2 3" key="2">
    <citation type="submission" date="2017-09" db="EMBL/GenBank/DDBJ databases">
        <title>Extensive intraspecific genome diversity in a model arbuscular mycorrhizal fungus.</title>
        <authorList>
            <person name="Chen E.C."/>
            <person name="Morin E."/>
            <person name="Beaudet D."/>
            <person name="Noel J."/>
            <person name="Ndikumana S."/>
            <person name="Charron P."/>
            <person name="St-Onge C."/>
            <person name="Giorgi J."/>
            <person name="Grigoriev I.V."/>
            <person name="Roux C."/>
            <person name="Martin F.M."/>
            <person name="Corradi N."/>
        </authorList>
    </citation>
    <scope>NUCLEOTIDE SEQUENCE [LARGE SCALE GENOMIC DNA]</scope>
    <source>
        <strain evidence="2 3">A5</strain>
    </source>
</reference>
<dbReference type="VEuPathDB" id="FungiDB:FUN_006490"/>
<gene>
    <name evidence="2" type="ORF">RhiirA5_438360</name>
</gene>
<name>A0A2N0NJ84_9GLOM</name>
<dbReference type="VEuPathDB" id="FungiDB:RhiirA1_459860"/>
<reference evidence="2 3" key="1">
    <citation type="submission" date="2016-04" db="EMBL/GenBank/DDBJ databases">
        <title>Genome analyses suggest a sexual origin of heterokaryosis in a supposedly ancient asexual fungus.</title>
        <authorList>
            <person name="Ropars J."/>
            <person name="Sedzielewska K."/>
            <person name="Noel J."/>
            <person name="Charron P."/>
            <person name="Farinelli L."/>
            <person name="Marton T."/>
            <person name="Kruger M."/>
            <person name="Pelin A."/>
            <person name="Brachmann A."/>
            <person name="Corradi N."/>
        </authorList>
    </citation>
    <scope>NUCLEOTIDE SEQUENCE [LARGE SCALE GENOMIC DNA]</scope>
    <source>
        <strain evidence="2 3">A5</strain>
    </source>
</reference>
<dbReference type="EMBL" id="LLXJ01005779">
    <property type="protein sequence ID" value="PKB94625.1"/>
    <property type="molecule type" value="Genomic_DNA"/>
</dbReference>
<comment type="caution">
    <text evidence="2">The sequence shown here is derived from an EMBL/GenBank/DDBJ whole genome shotgun (WGS) entry which is preliminary data.</text>
</comment>
<feature type="region of interest" description="Disordered" evidence="1">
    <location>
        <begin position="121"/>
        <end position="145"/>
    </location>
</feature>
<dbReference type="AlphaFoldDB" id="A0A2N0NJ84"/>
<dbReference type="Proteomes" id="UP000232722">
    <property type="component" value="Unassembled WGS sequence"/>
</dbReference>
<proteinExistence type="predicted"/>
<accession>A0A2N0NJ84</accession>
<evidence type="ECO:0000256" key="1">
    <source>
        <dbReference type="SAM" id="MobiDB-lite"/>
    </source>
</evidence>